<evidence type="ECO:0000313" key="3">
    <source>
        <dbReference type="EnsemblMetazoa" id="CapteP192475"/>
    </source>
</evidence>
<organism evidence="2">
    <name type="scientific">Capitella teleta</name>
    <name type="common">Polychaete worm</name>
    <dbReference type="NCBI Taxonomy" id="283909"/>
    <lineage>
        <taxon>Eukaryota</taxon>
        <taxon>Metazoa</taxon>
        <taxon>Spiralia</taxon>
        <taxon>Lophotrochozoa</taxon>
        <taxon>Annelida</taxon>
        <taxon>Polychaeta</taxon>
        <taxon>Sedentaria</taxon>
        <taxon>Scolecida</taxon>
        <taxon>Capitellidae</taxon>
        <taxon>Capitella</taxon>
    </lineage>
</organism>
<dbReference type="Proteomes" id="UP000014760">
    <property type="component" value="Unassembled WGS sequence"/>
</dbReference>
<proteinExistence type="predicted"/>
<dbReference type="InterPro" id="IPR045545">
    <property type="entry name" value="PHYIP/PHIPL_C"/>
</dbReference>
<name>R7U318_CAPTE</name>
<reference evidence="2 4" key="2">
    <citation type="journal article" date="2013" name="Nature">
        <title>Insights into bilaterian evolution from three spiralian genomes.</title>
        <authorList>
            <person name="Simakov O."/>
            <person name="Marletaz F."/>
            <person name="Cho S.J."/>
            <person name="Edsinger-Gonzales E."/>
            <person name="Havlak P."/>
            <person name="Hellsten U."/>
            <person name="Kuo D.H."/>
            <person name="Larsson T."/>
            <person name="Lv J."/>
            <person name="Arendt D."/>
            <person name="Savage R."/>
            <person name="Osoegawa K."/>
            <person name="de Jong P."/>
            <person name="Grimwood J."/>
            <person name="Chapman J.A."/>
            <person name="Shapiro H."/>
            <person name="Aerts A."/>
            <person name="Otillar R.P."/>
            <person name="Terry A.Y."/>
            <person name="Boore J.L."/>
            <person name="Grigoriev I.V."/>
            <person name="Lindberg D.R."/>
            <person name="Seaver E.C."/>
            <person name="Weisblat D.A."/>
            <person name="Putnam N.H."/>
            <person name="Rokhsar D.S."/>
        </authorList>
    </citation>
    <scope>NUCLEOTIDE SEQUENCE</scope>
    <source>
        <strain evidence="2 4">I ESC-2004</strain>
    </source>
</reference>
<evidence type="ECO:0000259" key="1">
    <source>
        <dbReference type="Pfam" id="PF19281"/>
    </source>
</evidence>
<dbReference type="AlphaFoldDB" id="R7U318"/>
<accession>R7U318</accession>
<dbReference type="Pfam" id="PF19281">
    <property type="entry name" value="PHYHIP_C"/>
    <property type="match status" value="1"/>
</dbReference>
<keyword evidence="4" id="KW-1185">Reference proteome</keyword>
<evidence type="ECO:0000313" key="2">
    <source>
        <dbReference type="EMBL" id="ELU00379.1"/>
    </source>
</evidence>
<dbReference type="InterPro" id="IPR042868">
    <property type="entry name" value="PHYHIP/PHYHIPL"/>
</dbReference>
<dbReference type="EnsemblMetazoa" id="CapteT192475">
    <property type="protein sequence ID" value="CapteP192475"/>
    <property type="gene ID" value="CapteG192475"/>
</dbReference>
<dbReference type="HOGENOM" id="CLU_054218_3_0_1"/>
<feature type="domain" description="Phytanoyl-CoA hydroxylase-interacting protein-like C-terminal" evidence="1">
    <location>
        <begin position="34"/>
        <end position="221"/>
    </location>
</feature>
<evidence type="ECO:0000313" key="4">
    <source>
        <dbReference type="Proteomes" id="UP000014760"/>
    </source>
</evidence>
<dbReference type="OMA" id="APLPAMW"/>
<sequence length="243" mass="28368">MYTKEELNILLVKAHIYVCTCKKLKGLQCRRIEWFYRDKTLLDLMYAQIDGTMTKYGKDDNGDPESPINNRLHGLHFSVNVDFRTNKPMPYSVYGDTRLLIPAEYMLDECPRLYFADFFCLRRGIHHITLVLTKPGSKSDRFCSRYLPRLNLTKNLFLCRVTDAKGNTYVEVLNNGIWIEVFFTESVDMKRCQGQIQSVQQRCRRTGPRPKDESCQSCNLRLTELANPSLVVEKFDKLLQLCL</sequence>
<dbReference type="EMBL" id="AMQN01009726">
    <property type="status" value="NOT_ANNOTATED_CDS"/>
    <property type="molecule type" value="Genomic_DNA"/>
</dbReference>
<reference evidence="4" key="1">
    <citation type="submission" date="2012-12" db="EMBL/GenBank/DDBJ databases">
        <authorList>
            <person name="Hellsten U."/>
            <person name="Grimwood J."/>
            <person name="Chapman J.A."/>
            <person name="Shapiro H."/>
            <person name="Aerts A."/>
            <person name="Otillar R.P."/>
            <person name="Terry A.Y."/>
            <person name="Boore J.L."/>
            <person name="Simakov O."/>
            <person name="Marletaz F."/>
            <person name="Cho S.-J."/>
            <person name="Edsinger-Gonzales E."/>
            <person name="Havlak P."/>
            <person name="Kuo D.-H."/>
            <person name="Larsson T."/>
            <person name="Lv J."/>
            <person name="Arendt D."/>
            <person name="Savage R."/>
            <person name="Osoegawa K."/>
            <person name="de Jong P."/>
            <person name="Lindberg D.R."/>
            <person name="Seaver E.C."/>
            <person name="Weisblat D.A."/>
            <person name="Putnam N.H."/>
            <person name="Grigoriev I.V."/>
            <person name="Rokhsar D.S."/>
        </authorList>
    </citation>
    <scope>NUCLEOTIDE SEQUENCE</scope>
    <source>
        <strain evidence="4">I ESC-2004</strain>
    </source>
</reference>
<dbReference type="PANTHER" id="PTHR15698">
    <property type="entry name" value="PROTEIN CBG15099"/>
    <property type="match status" value="1"/>
</dbReference>
<gene>
    <name evidence="2" type="ORF">CAPTEDRAFT_192475</name>
</gene>
<protein>
    <recommendedName>
        <fullName evidence="1">Phytanoyl-CoA hydroxylase-interacting protein-like C-terminal domain-containing protein</fullName>
    </recommendedName>
</protein>
<dbReference type="EMBL" id="KB306072">
    <property type="protein sequence ID" value="ELU00379.1"/>
    <property type="molecule type" value="Genomic_DNA"/>
</dbReference>
<reference evidence="3" key="3">
    <citation type="submission" date="2015-06" db="UniProtKB">
        <authorList>
            <consortium name="EnsemblMetazoa"/>
        </authorList>
    </citation>
    <scope>IDENTIFICATION</scope>
</reference>
<dbReference type="OrthoDB" id="6132336at2759"/>